<evidence type="ECO:0000256" key="3">
    <source>
        <dbReference type="SAM" id="MobiDB-lite"/>
    </source>
</evidence>
<dbReference type="InterPro" id="IPR018846">
    <property type="entry name" value="Beta-prop_RSE1/DDB1/CPSF1_1st"/>
</dbReference>
<dbReference type="GO" id="GO:0005847">
    <property type="term" value="C:mRNA cleavage and polyadenylation specificity factor complex"/>
    <property type="evidence" value="ECO:0000318"/>
    <property type="project" value="GO_Central"/>
</dbReference>
<evidence type="ECO:0000256" key="1">
    <source>
        <dbReference type="ARBA" id="ARBA00004123"/>
    </source>
</evidence>
<dbReference type="HOGENOM" id="CLU_002414_0_0_1"/>
<feature type="domain" description="RSE1/DDB1/CPSF1 C-terminal" evidence="4">
    <location>
        <begin position="873"/>
        <end position="1018"/>
    </location>
</feature>
<feature type="domain" description="RSE1/DDB1/CPSF1 second beta-propeller" evidence="6">
    <location>
        <begin position="431"/>
        <end position="737"/>
    </location>
</feature>
<evidence type="ECO:0000259" key="5">
    <source>
        <dbReference type="Pfam" id="PF10433"/>
    </source>
</evidence>
<feature type="region of interest" description="Disordered" evidence="3">
    <location>
        <begin position="321"/>
        <end position="354"/>
    </location>
</feature>
<keyword evidence="2" id="KW-0539">Nucleus</keyword>
<evidence type="ECO:0000256" key="2">
    <source>
        <dbReference type="ARBA" id="ARBA00023242"/>
    </source>
</evidence>
<reference evidence="7 8" key="1">
    <citation type="journal article" date="2008" name="Nature">
        <title>The Trichoplax genome and the nature of placozoans.</title>
        <authorList>
            <person name="Srivastava M."/>
            <person name="Begovic E."/>
            <person name="Chapman J."/>
            <person name="Putnam N.H."/>
            <person name="Hellsten U."/>
            <person name="Kawashima T."/>
            <person name="Kuo A."/>
            <person name="Mitros T."/>
            <person name="Salamov A."/>
            <person name="Carpenter M.L."/>
            <person name="Signorovitch A.Y."/>
            <person name="Moreno M.A."/>
            <person name="Kamm K."/>
            <person name="Grimwood J."/>
            <person name="Schmutz J."/>
            <person name="Shapiro H."/>
            <person name="Grigoriev I.V."/>
            <person name="Buss L.W."/>
            <person name="Schierwater B."/>
            <person name="Dellaporta S.L."/>
            <person name="Rokhsar D.S."/>
        </authorList>
    </citation>
    <scope>NUCLEOTIDE SEQUENCE [LARGE SCALE GENOMIC DNA]</scope>
    <source>
        <strain evidence="7 8">Grell-BS-1999</strain>
    </source>
</reference>
<dbReference type="OMA" id="GQVTQGW"/>
<dbReference type="Pfam" id="PF10433">
    <property type="entry name" value="Beta-prop_RSE1_1st"/>
    <property type="match status" value="1"/>
</dbReference>
<dbReference type="GO" id="GO:0003676">
    <property type="term" value="F:nucleic acid binding"/>
    <property type="evidence" value="ECO:0007669"/>
    <property type="project" value="InterPro"/>
</dbReference>
<evidence type="ECO:0008006" key="9">
    <source>
        <dbReference type="Google" id="ProtNLM"/>
    </source>
</evidence>
<name>B3S6P9_TRIAD</name>
<organism evidence="7 8">
    <name type="scientific">Trichoplax adhaerens</name>
    <name type="common">Trichoplax reptans</name>
    <dbReference type="NCBI Taxonomy" id="10228"/>
    <lineage>
        <taxon>Eukaryota</taxon>
        <taxon>Metazoa</taxon>
        <taxon>Placozoa</taxon>
        <taxon>Uniplacotomia</taxon>
        <taxon>Trichoplacea</taxon>
        <taxon>Trichoplacidae</taxon>
        <taxon>Trichoplax</taxon>
    </lineage>
</organism>
<protein>
    <recommendedName>
        <fullName evidence="9">Cleavage/polyadenylation specificity factor A subunit C-terminal domain-containing protein</fullName>
    </recommendedName>
</protein>
<dbReference type="GO" id="GO:0005634">
    <property type="term" value="C:nucleus"/>
    <property type="evidence" value="ECO:0000318"/>
    <property type="project" value="GO_Central"/>
</dbReference>
<dbReference type="Gene3D" id="1.10.150.910">
    <property type="match status" value="1"/>
</dbReference>
<dbReference type="EMBL" id="DS985252">
    <property type="protein sequence ID" value="EDV21798.1"/>
    <property type="molecule type" value="Genomic_DNA"/>
</dbReference>
<dbReference type="STRING" id="10228.B3S6P9"/>
<feature type="domain" description="RSE1/DDB1/CPSF1 C-terminal" evidence="4">
    <location>
        <begin position="1039"/>
        <end position="1155"/>
    </location>
</feature>
<accession>B3S6P9</accession>
<comment type="subcellular location">
    <subcellularLocation>
        <location evidence="1">Nucleus</location>
    </subcellularLocation>
</comment>
<dbReference type="eggNOG" id="KOG1896">
    <property type="taxonomic scope" value="Eukaryota"/>
</dbReference>
<dbReference type="GeneID" id="6757019"/>
<evidence type="ECO:0000259" key="4">
    <source>
        <dbReference type="Pfam" id="PF03178"/>
    </source>
</evidence>
<feature type="domain" description="RSE1/DDB1/CPSF1 first beta-propeller" evidence="5">
    <location>
        <begin position="71"/>
        <end position="311"/>
    </location>
</feature>
<dbReference type="InterPro" id="IPR015943">
    <property type="entry name" value="WD40/YVTN_repeat-like_dom_sf"/>
</dbReference>
<evidence type="ECO:0000259" key="6">
    <source>
        <dbReference type="Pfam" id="PF23726"/>
    </source>
</evidence>
<dbReference type="AlphaFoldDB" id="B3S6P9"/>
<dbReference type="OrthoDB" id="6109at2759"/>
<keyword evidence="8" id="KW-1185">Reference proteome</keyword>
<dbReference type="InterPro" id="IPR050358">
    <property type="entry name" value="RSE1/DDB1/CFT1"/>
</dbReference>
<dbReference type="InterPro" id="IPR058543">
    <property type="entry name" value="Beta-prop_RSE1/DDB1/CPSF1_2nd"/>
</dbReference>
<dbReference type="Proteomes" id="UP000009022">
    <property type="component" value="Unassembled WGS sequence"/>
</dbReference>
<gene>
    <name evidence="7" type="ORF">TRIADDRAFT_59883</name>
</gene>
<dbReference type="Pfam" id="PF23726">
    <property type="entry name" value="Beta-prop_RSE1_2nd"/>
    <property type="match status" value="1"/>
</dbReference>
<proteinExistence type="predicted"/>
<evidence type="ECO:0000313" key="7">
    <source>
        <dbReference type="EMBL" id="EDV21798.1"/>
    </source>
</evidence>
<dbReference type="RefSeq" id="XP_002115946.1">
    <property type="nucleotide sequence ID" value="XM_002115910.1"/>
</dbReference>
<evidence type="ECO:0000313" key="8">
    <source>
        <dbReference type="Proteomes" id="UP000009022"/>
    </source>
</evidence>
<feature type="compositionally biased region" description="Basic and acidic residues" evidence="3">
    <location>
        <begin position="340"/>
        <end position="349"/>
    </location>
</feature>
<dbReference type="InterPro" id="IPR004871">
    <property type="entry name" value="RSE1/DDB1/CPSF1_C"/>
</dbReference>
<dbReference type="PhylomeDB" id="B3S6P9"/>
<dbReference type="Pfam" id="PF03178">
    <property type="entry name" value="CPSF_A"/>
    <property type="match status" value="2"/>
</dbReference>
<sequence>MYACYKESYPPTAVNHCLACHFYSSDRLNLLTAGPTCIRVYDIIKDQEDIDLDNRSDNADNHLNKDNKLHPELEFLASYSFYGKIYGIESVRFRHHHRDSLFICFADAKLSLVEYDADNSNLTTLSLHTFEDDELKNGFSRNLSIPIIRVDPDNRCAAMVVSNVHLAILPFRHRGPAEQQVQIDPKNTSGKYPLMPSYVVDVRDLGNEKVSRLIDIRFLEGYYEPTILILCEILRTWSGRVAVRQDTCSILAVSLNTIDKVHPVIWSLNNLPFDCLGAITVPRPIGGVLIFAANCLLHLNQSKPPYAESLNSITDESTTFPMHDADLAPNTPETQDTDEPTSKKLRTDDEKEDEELEKLYSAHTSCTAKESYLRSYTFEVCDRILHVGPCASIAIGQISTFVQEESDVEVVICSGHDKNGALSVLNKGIKPQVVASYDLPGCVDMWTVKDIRLNDENDGDFETENTHKFLIISRDNLTMILRTGKEITEVEQLGFLTQTKTVFAGNLDNGNCIIQVTPYEVILVSKGEKIQQLELENESPIVFCSLQDPYISLLLEGGSIMMLAFELSDNGEKQVKLVNTTPLNHSRIAACCLFQDNNGRMSVSDGISIRTPSPTNEPAELMEDEKFTIDDDELLYLDVNDTNLQTNDVPVASTSYTDNLERKVSYWLFLCLDNGKLEVYSIPSYDKVYTVNGFALAPLILAATSDDEDSYSNTDGVRSTGNMPHVNEILVVGMGYEQRKILIVVPHEIQLTETRAPAGGSMGLSTLVDGYVKCFAPFNIANCPNGFLYFNSEEDLRICVLDQRFTYDCPWPVHKVPLRNTLHFITHHFVTKTYVIISSTMTVCEKMPHITTEDKEFIPVEKGDRFIHAPVEKFCLQLITSETWEIIPDAEIQMAEWEHVTCLKSVKLKSEETVSGLKEFIAVGTTNVCGEEVACRGRIVIFDVIEVVPEPGKPLTKNKIKTYYDKEQKGPVTAITCVEGFLVTSIGQKIYIWEFRDNKDLIGMAFIDTLIYIHSLDRHQLEIFNTNFYVNKNQLGFVAPESHGGQFLVRRAEIQTGSNAHAFFRTKVRALNQRQNENKHITWFGTLDGSIGLLLPVDEKEYRRLFSLQAKLSIYLEQNAGLNQKAFRTFRSHQKKLQNSMRNILDGDLLKRYFHLGFVERRDLAKQIMSTPEQIINDLTKLELSTI</sequence>
<dbReference type="Gene3D" id="2.130.10.10">
    <property type="entry name" value="YVTN repeat-like/Quinoprotein amine dehydrogenase"/>
    <property type="match status" value="4"/>
</dbReference>
<dbReference type="InParanoid" id="B3S6P9"/>
<dbReference type="CTD" id="6757019"/>
<dbReference type="PANTHER" id="PTHR10644">
    <property type="entry name" value="DNA REPAIR/RNA PROCESSING CPSF FAMILY"/>
    <property type="match status" value="1"/>
</dbReference>
<dbReference type="KEGG" id="tad:TRIADDRAFT_59883"/>